<name>A0A5C3LJZ5_9AGAR</name>
<dbReference type="AlphaFoldDB" id="A0A5C3LJZ5"/>
<dbReference type="STRING" id="68775.A0A5C3LJZ5"/>
<sequence>MSVAQRLRRFLGVSCTATQIWKAQTTSWGYMRSRKEDERAEDIQVEVQSLAGGYWQALEISFVILKSTQYTYGASQHQNCRISRTCLPTLLILRAAPRIQPLWSPQSICLPEVPRPPLRRQRHQTPGTLSVERHGRYQAPRRLAPQHKLARHWIQTQLLRLSPEPREDRHQHHQMGDGGSNLPELTTFHGVKFFYENNEIAGVLAWKYLTLRRMDHWEEGCGKVVVLLWEGAVGEEAKVKWDVRRVKA</sequence>
<evidence type="ECO:0000313" key="1">
    <source>
        <dbReference type="EMBL" id="TFK33068.1"/>
    </source>
</evidence>
<dbReference type="OrthoDB" id="3270296at2759"/>
<dbReference type="Proteomes" id="UP000308652">
    <property type="component" value="Unassembled WGS sequence"/>
</dbReference>
<dbReference type="EMBL" id="ML213656">
    <property type="protein sequence ID" value="TFK33068.1"/>
    <property type="molecule type" value="Genomic_DNA"/>
</dbReference>
<protein>
    <submittedName>
        <fullName evidence="1">Uncharacterized protein</fullName>
    </submittedName>
</protein>
<gene>
    <name evidence="1" type="ORF">BDQ12DRAFT_716058</name>
</gene>
<keyword evidence="2" id="KW-1185">Reference proteome</keyword>
<accession>A0A5C3LJZ5</accession>
<proteinExistence type="predicted"/>
<reference evidence="1 2" key="1">
    <citation type="journal article" date="2019" name="Nat. Ecol. Evol.">
        <title>Megaphylogeny resolves global patterns of mushroom evolution.</title>
        <authorList>
            <person name="Varga T."/>
            <person name="Krizsan K."/>
            <person name="Foldi C."/>
            <person name="Dima B."/>
            <person name="Sanchez-Garcia M."/>
            <person name="Sanchez-Ramirez S."/>
            <person name="Szollosi G.J."/>
            <person name="Szarkandi J.G."/>
            <person name="Papp V."/>
            <person name="Albert L."/>
            <person name="Andreopoulos W."/>
            <person name="Angelini C."/>
            <person name="Antonin V."/>
            <person name="Barry K.W."/>
            <person name="Bougher N.L."/>
            <person name="Buchanan P."/>
            <person name="Buyck B."/>
            <person name="Bense V."/>
            <person name="Catcheside P."/>
            <person name="Chovatia M."/>
            <person name="Cooper J."/>
            <person name="Damon W."/>
            <person name="Desjardin D."/>
            <person name="Finy P."/>
            <person name="Geml J."/>
            <person name="Haridas S."/>
            <person name="Hughes K."/>
            <person name="Justo A."/>
            <person name="Karasinski D."/>
            <person name="Kautmanova I."/>
            <person name="Kiss B."/>
            <person name="Kocsube S."/>
            <person name="Kotiranta H."/>
            <person name="LaButti K.M."/>
            <person name="Lechner B.E."/>
            <person name="Liimatainen K."/>
            <person name="Lipzen A."/>
            <person name="Lukacs Z."/>
            <person name="Mihaltcheva S."/>
            <person name="Morgado L.N."/>
            <person name="Niskanen T."/>
            <person name="Noordeloos M.E."/>
            <person name="Ohm R.A."/>
            <person name="Ortiz-Santana B."/>
            <person name="Ovrebo C."/>
            <person name="Racz N."/>
            <person name="Riley R."/>
            <person name="Savchenko A."/>
            <person name="Shiryaev A."/>
            <person name="Soop K."/>
            <person name="Spirin V."/>
            <person name="Szebenyi C."/>
            <person name="Tomsovsky M."/>
            <person name="Tulloss R.E."/>
            <person name="Uehling J."/>
            <person name="Grigoriev I.V."/>
            <person name="Vagvolgyi C."/>
            <person name="Papp T."/>
            <person name="Martin F.M."/>
            <person name="Miettinen O."/>
            <person name="Hibbett D.S."/>
            <person name="Nagy L.G."/>
        </authorList>
    </citation>
    <scope>NUCLEOTIDE SEQUENCE [LARGE SCALE GENOMIC DNA]</scope>
    <source>
        <strain evidence="1 2">CBS 166.37</strain>
    </source>
</reference>
<organism evidence="1 2">
    <name type="scientific">Crucibulum laeve</name>
    <dbReference type="NCBI Taxonomy" id="68775"/>
    <lineage>
        <taxon>Eukaryota</taxon>
        <taxon>Fungi</taxon>
        <taxon>Dikarya</taxon>
        <taxon>Basidiomycota</taxon>
        <taxon>Agaricomycotina</taxon>
        <taxon>Agaricomycetes</taxon>
        <taxon>Agaricomycetidae</taxon>
        <taxon>Agaricales</taxon>
        <taxon>Agaricineae</taxon>
        <taxon>Nidulariaceae</taxon>
        <taxon>Crucibulum</taxon>
    </lineage>
</organism>
<evidence type="ECO:0000313" key="2">
    <source>
        <dbReference type="Proteomes" id="UP000308652"/>
    </source>
</evidence>